<dbReference type="Gene3D" id="3.40.50.1820">
    <property type="entry name" value="alpha/beta hydrolase"/>
    <property type="match status" value="1"/>
</dbReference>
<evidence type="ECO:0000259" key="1">
    <source>
        <dbReference type="Pfam" id="PF00326"/>
    </source>
</evidence>
<dbReference type="SUPFAM" id="SSF82171">
    <property type="entry name" value="DPP6 N-terminal domain-like"/>
    <property type="match status" value="1"/>
</dbReference>
<name>A0A0K1JK15_9MICO</name>
<dbReference type="Pfam" id="PF00326">
    <property type="entry name" value="Peptidase_S9"/>
    <property type="match status" value="1"/>
</dbReference>
<dbReference type="Pfam" id="PF00930">
    <property type="entry name" value="DPPIV_N"/>
    <property type="match status" value="1"/>
</dbReference>
<dbReference type="InterPro" id="IPR029058">
    <property type="entry name" value="AB_hydrolase_fold"/>
</dbReference>
<keyword evidence="4" id="KW-1185">Reference proteome</keyword>
<dbReference type="PANTHER" id="PTHR11731:SF193">
    <property type="entry name" value="DIPEPTIDYL PEPTIDASE 9"/>
    <property type="match status" value="1"/>
</dbReference>
<evidence type="ECO:0000313" key="3">
    <source>
        <dbReference type="EMBL" id="AKU17069.1"/>
    </source>
</evidence>
<proteinExistence type="predicted"/>
<dbReference type="KEGG" id="lmoi:VV02_16350"/>
<protein>
    <submittedName>
        <fullName evidence="3">Peptidase S9</fullName>
    </submittedName>
</protein>
<dbReference type="STRING" id="571913.VV02_16350"/>
<evidence type="ECO:0000313" key="4">
    <source>
        <dbReference type="Proteomes" id="UP000066480"/>
    </source>
</evidence>
<dbReference type="InterPro" id="IPR050278">
    <property type="entry name" value="Serine_Prot_S9B/DPPIV"/>
</dbReference>
<dbReference type="OrthoDB" id="262125at2"/>
<dbReference type="AlphaFoldDB" id="A0A0K1JK15"/>
<reference evidence="3 4" key="1">
    <citation type="submission" date="2015-03" db="EMBL/GenBank/DDBJ databases">
        <title>Luteipulveratus halotolerans sp. nov., a novel actinobacterium (Dermacoccaceae) from Sarawak, Malaysia.</title>
        <authorList>
            <person name="Juboi H."/>
            <person name="Basik A."/>
            <person name="Shamsul S.S."/>
            <person name="Arnold P."/>
            <person name="Schmitt E.K."/>
            <person name="Sanglier J.-J."/>
            <person name="Yeo T."/>
        </authorList>
    </citation>
    <scope>NUCLEOTIDE SEQUENCE [LARGE SCALE GENOMIC DNA]</scope>
    <source>
        <strain evidence="3 4">MN07-A0370</strain>
    </source>
</reference>
<dbReference type="PATRIC" id="fig|571913.6.peg.3315"/>
<evidence type="ECO:0000259" key="2">
    <source>
        <dbReference type="Pfam" id="PF00930"/>
    </source>
</evidence>
<dbReference type="Gene3D" id="2.140.10.30">
    <property type="entry name" value="Dipeptidylpeptidase IV, N-terminal domain"/>
    <property type="match status" value="1"/>
</dbReference>
<dbReference type="Proteomes" id="UP000066480">
    <property type="component" value="Chromosome"/>
</dbReference>
<dbReference type="GO" id="GO:0006508">
    <property type="term" value="P:proteolysis"/>
    <property type="evidence" value="ECO:0007669"/>
    <property type="project" value="InterPro"/>
</dbReference>
<feature type="domain" description="Peptidase S9 prolyl oligopeptidase catalytic" evidence="1">
    <location>
        <begin position="476"/>
        <end position="673"/>
    </location>
</feature>
<organism evidence="3 4">
    <name type="scientific">Luteipulveratus mongoliensis</name>
    <dbReference type="NCBI Taxonomy" id="571913"/>
    <lineage>
        <taxon>Bacteria</taxon>
        <taxon>Bacillati</taxon>
        <taxon>Actinomycetota</taxon>
        <taxon>Actinomycetes</taxon>
        <taxon>Micrococcales</taxon>
        <taxon>Dermacoccaceae</taxon>
        <taxon>Luteipulveratus</taxon>
    </lineage>
</organism>
<sequence>MVESLPSQLVRTRRFTLGEPTGLAITGDGRTVLYLRSQAGDDPSACLWALDVDSGEERVLADPVALSGRSATLSQYAVDGSGEVVAFALDGRLWMVRLNGRAPQRIRTDGPVVDPRPDPTGRRIAYVASGALRVVEGDGKGDRAVVVPDGPDVTFGTADLTGETSVDGPRGYWWSPDGDRLMVARVDSSAVQLWHIPDSSDPTRPPRTIRYAAAGTTNPAVTLWILGLDGAMTEIPWDHEAFEYLVGAGWDAHGPYAVVQSRDQRTVQVLGINPVSGETTLLAEQHDPSWVQLIAGLPARSAAGALVAHVDQDGTRHLTVDGEVVTPAGLQVRSVLDAGSDDILFTASEEPTETHLWTWRAGVGVRRVSTEPGVHSAVQRGDTLVHVVRAGDRLGAQVTVERHGMATVFVRSFVEAPALEMRGEPVRLGPRELRGRLYLPSGHSSADGPLPVLLDPYGGAGRQQVTAELDWRALVSQWFAEQGFAVLAVDGAGTPGRGPDWEREVDGDLFGPVLEDQVAALHEAARLHPELDLSRVGIRGWSFGGALAALAVLRRPDVFHAAVAGAGVSDQRLYNTHWRERFLGHPDEFPERYDAASLVQAAPGLTRPLLLIHGLADENVHVANSVRFSEALLAAGREHELLLLPGVGHQAMGVPVTESLLQNQLRFLQQHLQ</sequence>
<dbReference type="GO" id="GO:0008239">
    <property type="term" value="F:dipeptidyl-peptidase activity"/>
    <property type="evidence" value="ECO:0007669"/>
    <property type="project" value="TreeGrafter"/>
</dbReference>
<dbReference type="InterPro" id="IPR001375">
    <property type="entry name" value="Peptidase_S9_cat"/>
</dbReference>
<dbReference type="GO" id="GO:0008236">
    <property type="term" value="F:serine-type peptidase activity"/>
    <property type="evidence" value="ECO:0007669"/>
    <property type="project" value="InterPro"/>
</dbReference>
<feature type="domain" description="Dipeptidylpeptidase IV N-terminal" evidence="2">
    <location>
        <begin position="89"/>
        <end position="361"/>
    </location>
</feature>
<gene>
    <name evidence="3" type="ORF">VV02_16350</name>
</gene>
<accession>A0A0K1JK15</accession>
<dbReference type="SUPFAM" id="SSF53474">
    <property type="entry name" value="alpha/beta-Hydrolases"/>
    <property type="match status" value="1"/>
</dbReference>
<dbReference type="EMBL" id="CP011112">
    <property type="protein sequence ID" value="AKU17069.1"/>
    <property type="molecule type" value="Genomic_DNA"/>
</dbReference>
<dbReference type="InterPro" id="IPR002469">
    <property type="entry name" value="Peptidase_S9B_N"/>
</dbReference>
<dbReference type="PANTHER" id="PTHR11731">
    <property type="entry name" value="PROTEASE FAMILY S9B,C DIPEPTIDYL-PEPTIDASE IV-RELATED"/>
    <property type="match status" value="1"/>
</dbReference>